<evidence type="ECO:0000256" key="1">
    <source>
        <dbReference type="SAM" id="Phobius"/>
    </source>
</evidence>
<name>A0ABT7CRP0_9BACT</name>
<feature type="transmembrane region" description="Helical" evidence="1">
    <location>
        <begin position="129"/>
        <end position="146"/>
    </location>
</feature>
<evidence type="ECO:0000313" key="3">
    <source>
        <dbReference type="Proteomes" id="UP001228581"/>
    </source>
</evidence>
<dbReference type="RefSeq" id="WP_314001111.1">
    <property type="nucleotide sequence ID" value="NZ_JASJOR010000007.1"/>
</dbReference>
<organism evidence="2 3">
    <name type="scientific">Xanthocytophaga flava</name>
    <dbReference type="NCBI Taxonomy" id="3048013"/>
    <lineage>
        <taxon>Bacteria</taxon>
        <taxon>Pseudomonadati</taxon>
        <taxon>Bacteroidota</taxon>
        <taxon>Cytophagia</taxon>
        <taxon>Cytophagales</taxon>
        <taxon>Rhodocytophagaceae</taxon>
        <taxon>Xanthocytophaga</taxon>
    </lineage>
</organism>
<dbReference type="Proteomes" id="UP001228581">
    <property type="component" value="Unassembled WGS sequence"/>
</dbReference>
<keyword evidence="1" id="KW-0472">Membrane</keyword>
<sequence>MTEFDALQTLWKTQKAPVAIPAFQDLFLKSQSTRHKLIRQLVFSGVTFLATTLFLAYLFLYGNINLYYSTSYIAAFTLVGLCLLQSILQWVCVFFLLRINSLQIPSEHILLWQNYFDLRRKILHIHGNFYIIVLNVCMVLLGIEILKTESATVHWVSGIGYTLWTIVCWFVIRKRILYKEYQQIITTIQLLQKNRGILENPAL</sequence>
<dbReference type="EMBL" id="JASJOT010000022">
    <property type="protein sequence ID" value="MDJ1496361.1"/>
    <property type="molecule type" value="Genomic_DNA"/>
</dbReference>
<feature type="transmembrane region" description="Helical" evidence="1">
    <location>
        <begin position="72"/>
        <end position="97"/>
    </location>
</feature>
<keyword evidence="1" id="KW-1133">Transmembrane helix</keyword>
<gene>
    <name evidence="2" type="ORF">QNI19_25715</name>
</gene>
<keyword evidence="3" id="KW-1185">Reference proteome</keyword>
<accession>A0ABT7CRP0</accession>
<proteinExistence type="predicted"/>
<keyword evidence="1" id="KW-0812">Transmembrane</keyword>
<feature type="transmembrane region" description="Helical" evidence="1">
    <location>
        <begin position="41"/>
        <end position="60"/>
    </location>
</feature>
<comment type="caution">
    <text evidence="2">The sequence shown here is derived from an EMBL/GenBank/DDBJ whole genome shotgun (WGS) entry which is preliminary data.</text>
</comment>
<evidence type="ECO:0000313" key="2">
    <source>
        <dbReference type="EMBL" id="MDJ1496361.1"/>
    </source>
</evidence>
<protein>
    <submittedName>
        <fullName evidence="2">Uncharacterized protein</fullName>
    </submittedName>
</protein>
<feature type="transmembrane region" description="Helical" evidence="1">
    <location>
        <begin position="152"/>
        <end position="172"/>
    </location>
</feature>
<reference evidence="2 3" key="1">
    <citation type="submission" date="2023-05" db="EMBL/GenBank/DDBJ databases">
        <authorList>
            <person name="Zhang X."/>
        </authorList>
    </citation>
    <scope>NUCLEOTIDE SEQUENCE [LARGE SCALE GENOMIC DNA]</scope>
    <source>
        <strain evidence="2 3">DM2B3-1</strain>
    </source>
</reference>